<evidence type="ECO:0000313" key="4">
    <source>
        <dbReference type="EMBL" id="GAA0531291.1"/>
    </source>
</evidence>
<dbReference type="InterPro" id="IPR036661">
    <property type="entry name" value="Luciferase-like_sf"/>
</dbReference>
<accession>A0ABN1D127</accession>
<keyword evidence="5" id="KW-1185">Reference proteome</keyword>
<dbReference type="Proteomes" id="UP001500729">
    <property type="component" value="Unassembled WGS sequence"/>
</dbReference>
<dbReference type="Pfam" id="PF00296">
    <property type="entry name" value="Bac_luciferase"/>
    <property type="match status" value="1"/>
</dbReference>
<dbReference type="Gene3D" id="3.20.20.30">
    <property type="entry name" value="Luciferase-like domain"/>
    <property type="match status" value="1"/>
</dbReference>
<keyword evidence="2" id="KW-0503">Monooxygenase</keyword>
<feature type="domain" description="Luciferase-like" evidence="3">
    <location>
        <begin position="5"/>
        <end position="301"/>
    </location>
</feature>
<evidence type="ECO:0000256" key="2">
    <source>
        <dbReference type="ARBA" id="ARBA00023033"/>
    </source>
</evidence>
<gene>
    <name evidence="4" type="ORF">GCM10009533_33060</name>
</gene>
<evidence type="ECO:0000259" key="3">
    <source>
        <dbReference type="Pfam" id="PF00296"/>
    </source>
</evidence>
<comment type="caution">
    <text evidence="4">The sequence shown here is derived from an EMBL/GenBank/DDBJ whole genome shotgun (WGS) entry which is preliminary data.</text>
</comment>
<name>A0ABN1D127_SACER</name>
<protein>
    <submittedName>
        <fullName evidence="4">LLM class flavin-dependent oxidoreductase</fullName>
    </submittedName>
</protein>
<dbReference type="RefSeq" id="WP_009944514.1">
    <property type="nucleotide sequence ID" value="NZ_BAAAGS010000020.1"/>
</dbReference>
<dbReference type="InterPro" id="IPR011251">
    <property type="entry name" value="Luciferase-like_dom"/>
</dbReference>
<keyword evidence="1" id="KW-0560">Oxidoreductase</keyword>
<proteinExistence type="predicted"/>
<dbReference type="PANTHER" id="PTHR30137">
    <property type="entry name" value="LUCIFERASE-LIKE MONOOXYGENASE"/>
    <property type="match status" value="1"/>
</dbReference>
<organism evidence="4 5">
    <name type="scientific">Saccharopolyspora erythraea</name>
    <name type="common">Streptomyces erythraeus</name>
    <dbReference type="NCBI Taxonomy" id="1836"/>
    <lineage>
        <taxon>Bacteria</taxon>
        <taxon>Bacillati</taxon>
        <taxon>Actinomycetota</taxon>
        <taxon>Actinomycetes</taxon>
        <taxon>Pseudonocardiales</taxon>
        <taxon>Pseudonocardiaceae</taxon>
        <taxon>Saccharopolyspora</taxon>
    </lineage>
</organism>
<dbReference type="EMBL" id="BAAAGS010000020">
    <property type="protein sequence ID" value="GAA0531291.1"/>
    <property type="molecule type" value="Genomic_DNA"/>
</dbReference>
<dbReference type="InterPro" id="IPR050766">
    <property type="entry name" value="Bact_Lucif_Oxidored"/>
</dbReference>
<evidence type="ECO:0000313" key="5">
    <source>
        <dbReference type="Proteomes" id="UP001500729"/>
    </source>
</evidence>
<reference evidence="4 5" key="1">
    <citation type="journal article" date="2019" name="Int. J. Syst. Evol. Microbiol.">
        <title>The Global Catalogue of Microorganisms (GCM) 10K type strain sequencing project: providing services to taxonomists for standard genome sequencing and annotation.</title>
        <authorList>
            <consortium name="The Broad Institute Genomics Platform"/>
            <consortium name="The Broad Institute Genome Sequencing Center for Infectious Disease"/>
            <person name="Wu L."/>
            <person name="Ma J."/>
        </authorList>
    </citation>
    <scope>NUCLEOTIDE SEQUENCE [LARGE SCALE GENOMIC DNA]</scope>
    <source>
        <strain evidence="4 5">JCM 10303</strain>
    </source>
</reference>
<evidence type="ECO:0000256" key="1">
    <source>
        <dbReference type="ARBA" id="ARBA00023002"/>
    </source>
</evidence>
<dbReference type="PANTHER" id="PTHR30137:SF8">
    <property type="entry name" value="BLR5498 PROTEIN"/>
    <property type="match status" value="1"/>
</dbReference>
<sequence>MTTQYGLVLFTDSFGSDAGSREVFEWALDYAREAERHGWHELWTTEHHFNPRAQNSSALAMAAFLLGRTNLHVGTAVAVLPNHHPIALAEQAAVLQHLSGDRFTLGVGRGQPLVDLDVLGTGLAGFRDVGESVALLDDALRHGRAKGDGERYRFDEVAVMPAPERSGPPFALASSSPESARMAGERGLPVLLSPFVDVRTKRALLDEHAAAAAERGHRLDPRDNIDSAYFAVADDTPAARELLTTGIAELNHQLARLVTPLVPCPAPTADQARAEAAELADCHVAGDVADCAAQLADRTAALGVGRVLLMPEGAGSREATLNTIRRAREVFTQAAYGLFNERAVRGSACTATEHS</sequence>
<dbReference type="SUPFAM" id="SSF51679">
    <property type="entry name" value="Bacterial luciferase-like"/>
    <property type="match status" value="1"/>
</dbReference>